<dbReference type="Gene3D" id="2.30.29.30">
    <property type="entry name" value="Pleckstrin-homology domain (PH domain)/Phosphotyrosine-binding domain (PTB)"/>
    <property type="match status" value="1"/>
</dbReference>
<dbReference type="SUPFAM" id="SSF48065">
    <property type="entry name" value="DBL homology domain (DH-domain)"/>
    <property type="match status" value="1"/>
</dbReference>
<feature type="domain" description="DH" evidence="1">
    <location>
        <begin position="1"/>
        <end position="156"/>
    </location>
</feature>
<proteinExistence type="predicted"/>
<dbReference type="GO" id="GO:0005886">
    <property type="term" value="C:plasma membrane"/>
    <property type="evidence" value="ECO:0007669"/>
    <property type="project" value="TreeGrafter"/>
</dbReference>
<dbReference type="PROSITE" id="PS50010">
    <property type="entry name" value="DH_2"/>
    <property type="match status" value="1"/>
</dbReference>
<accession>A0A9P0GWI7</accession>
<dbReference type="GO" id="GO:0005085">
    <property type="term" value="F:guanyl-nucleotide exchange factor activity"/>
    <property type="evidence" value="ECO:0007669"/>
    <property type="project" value="InterPro"/>
</dbReference>
<evidence type="ECO:0000259" key="1">
    <source>
        <dbReference type="PROSITE" id="PS50010"/>
    </source>
</evidence>
<organism evidence="2 3">
    <name type="scientific">Diabrotica balteata</name>
    <name type="common">Banded cucumber beetle</name>
    <dbReference type="NCBI Taxonomy" id="107213"/>
    <lineage>
        <taxon>Eukaryota</taxon>
        <taxon>Metazoa</taxon>
        <taxon>Ecdysozoa</taxon>
        <taxon>Arthropoda</taxon>
        <taxon>Hexapoda</taxon>
        <taxon>Insecta</taxon>
        <taxon>Pterygota</taxon>
        <taxon>Neoptera</taxon>
        <taxon>Endopterygota</taxon>
        <taxon>Coleoptera</taxon>
        <taxon>Polyphaga</taxon>
        <taxon>Cucujiformia</taxon>
        <taxon>Chrysomeloidea</taxon>
        <taxon>Chrysomelidae</taxon>
        <taxon>Galerucinae</taxon>
        <taxon>Diabroticina</taxon>
        <taxon>Diabroticites</taxon>
        <taxon>Diabrotica</taxon>
    </lineage>
</organism>
<dbReference type="PANTHER" id="PTHR46848:SF1">
    <property type="entry name" value="REGULATOR OF G-PROTEIN SIGNALING 3"/>
    <property type="match status" value="1"/>
</dbReference>
<reference evidence="2" key="1">
    <citation type="submission" date="2022-01" db="EMBL/GenBank/DDBJ databases">
        <authorList>
            <person name="King R."/>
        </authorList>
    </citation>
    <scope>NUCLEOTIDE SEQUENCE</scope>
</reference>
<dbReference type="AlphaFoldDB" id="A0A9P0GWI7"/>
<name>A0A9P0GWI7_DIABA</name>
<dbReference type="InterPro" id="IPR000219">
    <property type="entry name" value="DH_dom"/>
</dbReference>
<gene>
    <name evidence="2" type="ORF">DIABBA_LOCUS62</name>
</gene>
<sequence>MYFSNIQEIFIRVYTKRMQPYVPSILRITEDILDHLVQDDGEPQIHLLAKTYFSKLQELTMAYKRYCSGIKKADCILANKTKNCNSDFCRFIQVPQVPRRRPDITTFIHKPLEHYREILKLLITIQSCTKPNHDDLPVINQVVHDLQLTYREITSESGLMEPLGEGRPLLTVQDLENRLVFTKCKPFVLNKPGRQWIFGGDLARVEGRNVRQYWTLLFSDLLLFAKASRDRVLFVIEDPLPLSHISDMFFNVRKKEKTQDIPGTVIPSCNPERLPVQPQMSLDKTPDTPSANISFHSSSELSQAFTSHFTSEASLLPRHTLPEDALTPSAILTPSTEACIDDQSDETDEFRLGDEPWDASQFNYDMSCLNIDGLSQKS</sequence>
<dbReference type="InterPro" id="IPR035899">
    <property type="entry name" value="DBL_dom_sf"/>
</dbReference>
<keyword evidence="3" id="KW-1185">Reference proteome</keyword>
<evidence type="ECO:0000313" key="3">
    <source>
        <dbReference type="Proteomes" id="UP001153709"/>
    </source>
</evidence>
<evidence type="ECO:0000313" key="2">
    <source>
        <dbReference type="EMBL" id="CAH1223959.1"/>
    </source>
</evidence>
<comment type="caution">
    <text evidence="2">The sequence shown here is derived from an EMBL/GenBank/DDBJ whole genome shotgun (WGS) entry which is preliminary data.</text>
</comment>
<dbReference type="Gene3D" id="1.20.900.10">
    <property type="entry name" value="Dbl homology (DH) domain"/>
    <property type="match status" value="1"/>
</dbReference>
<protein>
    <recommendedName>
        <fullName evidence="1">DH domain-containing protein</fullName>
    </recommendedName>
</protein>
<dbReference type="InterPro" id="IPR011993">
    <property type="entry name" value="PH-like_dom_sf"/>
</dbReference>
<dbReference type="PANTHER" id="PTHR46848">
    <property type="entry name" value="REGULATOR OF G-PROTEIN SIGNALING 3"/>
    <property type="match status" value="1"/>
</dbReference>
<dbReference type="EMBL" id="CAKJVB030000002">
    <property type="protein sequence ID" value="CAH1223959.1"/>
    <property type="molecule type" value="Genomic_DNA"/>
</dbReference>
<dbReference type="GO" id="GO:0005634">
    <property type="term" value="C:nucleus"/>
    <property type="evidence" value="ECO:0007669"/>
    <property type="project" value="TreeGrafter"/>
</dbReference>
<dbReference type="OrthoDB" id="410721at2759"/>
<dbReference type="Proteomes" id="UP001153709">
    <property type="component" value="Unassembled WGS sequence"/>
</dbReference>